<feature type="compositionally biased region" description="Polar residues" evidence="3">
    <location>
        <begin position="274"/>
        <end position="295"/>
    </location>
</feature>
<sequence>MNSDDILPDLSKADAHKKDGSPLFREGTQVEVSQSAKRFGESWSPASVLKVIGATNFLVQYANIREDQVATEIIDSQYIRPAPSDTHMDSKYIVSRSCHVEVIYEGSWWPGVIREVLAGSGIDNKYVVKLKSCETDMEDVEFLDVLIVGITQLRPHFDWDGKKWVRRLTEEFLNGTKLTSRKRPSSSAMSLHKEVGEPSDKDKHSFYREKRFKNADLVSEPTSPPLFVRIDNYEIMHRSRCSPEETMKQQNVVAALGSQLAPPSLPSMAETAHLSDSSLPQSSHPEQASSQKIITPSPPVHQSPQLQASRLGSSGQPRPLPQGSLFGVPSHNPQIPKKRTAAKSIEESRITVPISENLANLKNGAYNAELGSTVTAGRGMVSEINTGICVDPMMPLKDAGGSQHMVQQKGGGSAMDDWLPESMAIEHVPTVNTSQPCAQMDDMEIVSKAPQRPHLNQPQQHCPELREGMAFGLMLSFPNLQESINKLDVHQDDNEELCKEKMQGLSLLEAYGFDVGALRSRVEALLCRRNSHGAELCDDDAMKMLREKIACKESDDNELSGQMRALAMAIHSTGLYARLVRDMLRSAVTRKIDNATEISRLRAEANLLEQLYASTAVSR</sequence>
<proteinExistence type="predicted"/>
<dbReference type="Pfam" id="PF05641">
    <property type="entry name" value="Agenet"/>
    <property type="match status" value="2"/>
</dbReference>
<accession>A0AAD8RXL8</accession>
<evidence type="ECO:0000256" key="2">
    <source>
        <dbReference type="ARBA" id="ARBA00022604"/>
    </source>
</evidence>
<evidence type="ECO:0000259" key="4">
    <source>
        <dbReference type="SMART" id="SM00743"/>
    </source>
</evidence>
<dbReference type="AlphaFoldDB" id="A0AAD8RXL8"/>
<evidence type="ECO:0000313" key="6">
    <source>
        <dbReference type="Proteomes" id="UP001231189"/>
    </source>
</evidence>
<dbReference type="Gene3D" id="2.30.30.140">
    <property type="match status" value="1"/>
</dbReference>
<name>A0AAD8RXL8_LOLMU</name>
<reference evidence="5" key="1">
    <citation type="submission" date="2023-07" db="EMBL/GenBank/DDBJ databases">
        <title>A chromosome-level genome assembly of Lolium multiflorum.</title>
        <authorList>
            <person name="Chen Y."/>
            <person name="Copetti D."/>
            <person name="Kolliker R."/>
            <person name="Studer B."/>
        </authorList>
    </citation>
    <scope>NUCLEOTIDE SEQUENCE</scope>
    <source>
        <strain evidence="5">02402/16</strain>
        <tissue evidence="5">Leaf</tissue>
    </source>
</reference>
<feature type="compositionally biased region" description="Basic and acidic residues" evidence="3">
    <location>
        <begin position="11"/>
        <end position="20"/>
    </location>
</feature>
<evidence type="ECO:0000256" key="1">
    <source>
        <dbReference type="ARBA" id="ARBA00022448"/>
    </source>
</evidence>
<dbReference type="InterPro" id="IPR008395">
    <property type="entry name" value="Agenet-like_dom"/>
</dbReference>
<feature type="domain" description="Agenet" evidence="4">
    <location>
        <begin position="22"/>
        <end position="87"/>
    </location>
</feature>
<dbReference type="PANTHER" id="PTHR31917:SF147">
    <property type="entry name" value="AGENET DOMAIN-CONTAINING PROTEIN"/>
    <property type="match status" value="1"/>
</dbReference>
<dbReference type="InterPro" id="IPR014002">
    <property type="entry name" value="Agenet_dom_plant"/>
</dbReference>
<evidence type="ECO:0000313" key="5">
    <source>
        <dbReference type="EMBL" id="KAK1632682.1"/>
    </source>
</evidence>
<dbReference type="Pfam" id="PF05266">
    <property type="entry name" value="DUF724"/>
    <property type="match status" value="1"/>
</dbReference>
<gene>
    <name evidence="5" type="ORF">QYE76_006997</name>
</gene>
<dbReference type="EMBL" id="JAUUTY010000005">
    <property type="protein sequence ID" value="KAK1632682.1"/>
    <property type="molecule type" value="Genomic_DNA"/>
</dbReference>
<dbReference type="SMART" id="SM00743">
    <property type="entry name" value="Agenet"/>
    <property type="match status" value="2"/>
</dbReference>
<feature type="compositionally biased region" description="Basic and acidic residues" evidence="3">
    <location>
        <begin position="191"/>
        <end position="206"/>
    </location>
</feature>
<feature type="compositionally biased region" description="Polar residues" evidence="3">
    <location>
        <begin position="302"/>
        <end position="316"/>
    </location>
</feature>
<keyword evidence="2" id="KW-0341">Growth regulation</keyword>
<evidence type="ECO:0000256" key="3">
    <source>
        <dbReference type="SAM" id="MobiDB-lite"/>
    </source>
</evidence>
<protein>
    <recommendedName>
        <fullName evidence="4">Agenet domain-containing protein</fullName>
    </recommendedName>
</protein>
<feature type="region of interest" description="Disordered" evidence="3">
    <location>
        <begin position="1"/>
        <end position="24"/>
    </location>
</feature>
<dbReference type="Proteomes" id="UP001231189">
    <property type="component" value="Unassembled WGS sequence"/>
</dbReference>
<comment type="caution">
    <text evidence="5">The sequence shown here is derived from an EMBL/GenBank/DDBJ whole genome shotgun (WGS) entry which is preliminary data.</text>
</comment>
<feature type="region of interest" description="Disordered" evidence="3">
    <location>
        <begin position="179"/>
        <end position="206"/>
    </location>
</feature>
<feature type="domain" description="Agenet" evidence="4">
    <location>
        <begin position="92"/>
        <end position="161"/>
    </location>
</feature>
<keyword evidence="6" id="KW-1185">Reference proteome</keyword>
<feature type="region of interest" description="Disordered" evidence="3">
    <location>
        <begin position="261"/>
        <end position="345"/>
    </location>
</feature>
<dbReference type="PANTHER" id="PTHR31917">
    <property type="entry name" value="AGENET DOMAIN-CONTAINING PROTEIN-RELATED"/>
    <property type="match status" value="1"/>
</dbReference>
<organism evidence="5 6">
    <name type="scientific">Lolium multiflorum</name>
    <name type="common">Italian ryegrass</name>
    <name type="synonym">Lolium perenne subsp. multiflorum</name>
    <dbReference type="NCBI Taxonomy" id="4521"/>
    <lineage>
        <taxon>Eukaryota</taxon>
        <taxon>Viridiplantae</taxon>
        <taxon>Streptophyta</taxon>
        <taxon>Embryophyta</taxon>
        <taxon>Tracheophyta</taxon>
        <taxon>Spermatophyta</taxon>
        <taxon>Magnoliopsida</taxon>
        <taxon>Liliopsida</taxon>
        <taxon>Poales</taxon>
        <taxon>Poaceae</taxon>
        <taxon>BOP clade</taxon>
        <taxon>Pooideae</taxon>
        <taxon>Poodae</taxon>
        <taxon>Poeae</taxon>
        <taxon>Poeae Chloroplast Group 2 (Poeae type)</taxon>
        <taxon>Loliodinae</taxon>
        <taxon>Loliinae</taxon>
        <taxon>Lolium</taxon>
    </lineage>
</organism>
<keyword evidence="1" id="KW-0813">Transport</keyword>
<dbReference type="InterPro" id="IPR007930">
    <property type="entry name" value="DUF724"/>
</dbReference>